<dbReference type="EMBL" id="DS231617">
    <property type="protein sequence ID" value="EDU46350.1"/>
    <property type="molecule type" value="Genomic_DNA"/>
</dbReference>
<dbReference type="Proteomes" id="UP000001471">
    <property type="component" value="Unassembled WGS sequence"/>
</dbReference>
<name>B2W264_PYRTR</name>
<dbReference type="HOGENOM" id="CLU_002055_0_0_1"/>
<dbReference type="STRING" id="426418.B2W264"/>
<dbReference type="OrthoDB" id="3780108at2759"/>
<proteinExistence type="predicted"/>
<dbReference type="eggNOG" id="KOG0017">
    <property type="taxonomic scope" value="Eukaryota"/>
</dbReference>
<dbReference type="Pfam" id="PF07727">
    <property type="entry name" value="RVT_2"/>
    <property type="match status" value="1"/>
</dbReference>
<evidence type="ECO:0000313" key="3">
    <source>
        <dbReference type="EMBL" id="EDU46350.1"/>
    </source>
</evidence>
<dbReference type="InterPro" id="IPR013103">
    <property type="entry name" value="RVT_2"/>
</dbReference>
<feature type="compositionally biased region" description="Gly residues" evidence="1">
    <location>
        <begin position="533"/>
        <end position="542"/>
    </location>
</feature>
<feature type="region of interest" description="Disordered" evidence="1">
    <location>
        <begin position="522"/>
        <end position="542"/>
    </location>
</feature>
<feature type="domain" description="Reverse transcriptase Ty1/copia-type" evidence="2">
    <location>
        <begin position="1171"/>
        <end position="1277"/>
    </location>
</feature>
<reference evidence="4" key="1">
    <citation type="journal article" date="2013" name="G3 (Bethesda)">
        <title>Comparative genomics of a plant-pathogenic fungus, Pyrenophora tritici-repentis, reveals transduplication and the impact of repeat elements on pathogenicity and population divergence.</title>
        <authorList>
            <person name="Manning V.A."/>
            <person name="Pandelova I."/>
            <person name="Dhillon B."/>
            <person name="Wilhelm L.J."/>
            <person name="Goodwin S.B."/>
            <person name="Berlin A.M."/>
            <person name="Figueroa M."/>
            <person name="Freitag M."/>
            <person name="Hane J.K."/>
            <person name="Henrissat B."/>
            <person name="Holman W.H."/>
            <person name="Kodira C.D."/>
            <person name="Martin J."/>
            <person name="Oliver R.P."/>
            <person name="Robbertse B."/>
            <person name="Schackwitz W."/>
            <person name="Schwartz D.C."/>
            <person name="Spatafora J.W."/>
            <person name="Turgeon B.G."/>
            <person name="Yandava C."/>
            <person name="Young S."/>
            <person name="Zhou S."/>
            <person name="Zeng Q."/>
            <person name="Grigoriev I.V."/>
            <person name="Ma L.-J."/>
            <person name="Ciuffetti L.M."/>
        </authorList>
    </citation>
    <scope>NUCLEOTIDE SEQUENCE [LARGE SCALE GENOMIC DNA]</scope>
    <source>
        <strain evidence="4">Pt-1C-BFP</strain>
    </source>
</reference>
<feature type="compositionally biased region" description="Polar residues" evidence="1">
    <location>
        <begin position="219"/>
        <end position="246"/>
    </location>
</feature>
<feature type="region of interest" description="Disordered" evidence="1">
    <location>
        <begin position="1041"/>
        <end position="1095"/>
    </location>
</feature>
<gene>
    <name evidence="3" type="ORF">PTRG_03512</name>
</gene>
<sequence>MASSSRRVVPTLEALLGTTNIKPREWHHIDPEIWEDNVEAPDDEVGITTATTYIARAIADYTDRPTADEELFWEFRQDFEGWTEAMFLRAQPIYTKELKRILRFKGVYTGRINMAPSESLARLLRMEEYLEWPQDVFQSAVFDTRSAAHMLQERALRQQRSEGSVQSTDRRLSSQAQSRTQTPVRTRGRDVDSRQTRDQDQTHARVQGRQETVEEEQQIQDQLAKTIEKAQNQPIRSQPVETTESAPQPAYQRVQSQQPPLTYNNFDRFREYTPAYPQRPKGLSVPPIVPSGETDPYKAVPPIEFGNEKLDPKTINVFVKMWDRDKKYTGKPYDLLDDKLKIFYSICYHADIEPGQFHAVFPRILDGRAEEYYLHFVDQRMDTFLTAYTKLKNHFDTDVNHGHYYADWTTTSFVKVRRENPEKNLHEVLDIMLDKLQLCQRALGQQYMGEYALRTTVITACRGVKELEMALYKPSLECEVLFGDLRSSIENSLAMTVSVNFTEADTDSQYYLDRRYNNNSSGRLRGNYNPRGGRSGFTRGRGGLQHRSGVNTQIDKKCYVCGKTGCWSTNHTLEERKRSKAQYITHCAITGEQMEFSTFLVAYEGEEVDQFFLEEQDEDDEDQRLAVKYLTDQAFLHHVTGEDVYRCKEPITPATQFLIEDRYSRITYQGILPDTGASNVSTAGKEQFWALQTEDPTVTLDTSTAGNASVQFGKGSVTTSIGTAHVSTQIGKIKFEVLNAPTPFLLCLKDMDRLHVYFNNTTDQLVQGKATFPVIRKWGHPWFHLSKAERARVFLTETELRRLHRRFGHPAVERLIRLLKRAGHEDVDERLLREIQTFCHHCQAHDPAPRRFKSEAKIMGITCKQVPTEAHWSIGKVERYHAPLRRAYEILRTELDTGTSDAAVLQMAVKAVNDTAGPDGLVPTLLVFGAYPRISMDSPPSPSITHRAEAIQKAMRALRKASAEHAVSNALGTRNGPTTDGVLSLPLQSEVMVWREKNGWQGPYRVIDMKDHDVTVDMINGPTTFRSTVVKPYYRDLTTAIDGADQGTGGSPTTDEAIADEPPLPVPPAEANQAAQPRKRGRPPGSKNKPKVQYLSKKEEDDYALAVKLRNDGVINVPGAPFEASDQKEIDDLVGRGVFSFELFDPTLHGGYRIFKSRMVREVKGKTMVPYEKSRLVVQGYNDEGKHEILTQSPTIQRASQRLILALAPALLDEGMVVELRDITQAYPQAQTELFRTVLAHLPKELITKYPKGTIIRVIKPLYGIAEAGVHWFATYQGHHCKELDMATSTYDPCLLITNGRREAFGIDTEYVKLNRRLQWQSESIQRGLRYVPLDLATAKLVVFTDGSFANNQDLSSQLGYLLILANESSRQDSTFDIRGNVIHWSSTKCKRVTRSVLASETYGMVSGVDIAIAILTTLKMITGRLGLPPIPLIVCTDSYSLYECLVKLGTTAEKRLMIDIMALRQSYERREITEIRWINGEDNPADAFTKATPNRALERFIESNKLSIRVEGSVQRPTE</sequence>
<protein>
    <recommendedName>
        <fullName evidence="2">Reverse transcriptase Ty1/copia-type domain-containing protein</fullName>
    </recommendedName>
</protein>
<evidence type="ECO:0000259" key="2">
    <source>
        <dbReference type="Pfam" id="PF07727"/>
    </source>
</evidence>
<feature type="compositionally biased region" description="Basic and acidic residues" evidence="1">
    <location>
        <begin position="187"/>
        <end position="203"/>
    </location>
</feature>
<dbReference type="InParanoid" id="B2W264"/>
<evidence type="ECO:0000256" key="1">
    <source>
        <dbReference type="SAM" id="MobiDB-lite"/>
    </source>
</evidence>
<organism evidence="3 4">
    <name type="scientific">Pyrenophora tritici-repentis (strain Pt-1C-BFP)</name>
    <name type="common">Wheat tan spot fungus</name>
    <name type="synonym">Drechslera tritici-repentis</name>
    <dbReference type="NCBI Taxonomy" id="426418"/>
    <lineage>
        <taxon>Eukaryota</taxon>
        <taxon>Fungi</taxon>
        <taxon>Dikarya</taxon>
        <taxon>Ascomycota</taxon>
        <taxon>Pezizomycotina</taxon>
        <taxon>Dothideomycetes</taxon>
        <taxon>Pleosporomycetidae</taxon>
        <taxon>Pleosporales</taxon>
        <taxon>Pleosporineae</taxon>
        <taxon>Pleosporaceae</taxon>
        <taxon>Pyrenophora</taxon>
    </lineage>
</organism>
<evidence type="ECO:0000313" key="4">
    <source>
        <dbReference type="Proteomes" id="UP000001471"/>
    </source>
</evidence>
<accession>B2W264</accession>
<feature type="compositionally biased region" description="Polar residues" evidence="1">
    <location>
        <begin position="161"/>
        <end position="184"/>
    </location>
</feature>
<feature type="region of interest" description="Disordered" evidence="1">
    <location>
        <begin position="154"/>
        <end position="258"/>
    </location>
</feature>